<dbReference type="Pfam" id="PF01832">
    <property type="entry name" value="Glucosaminidase"/>
    <property type="match status" value="1"/>
</dbReference>
<feature type="region of interest" description="Disordered" evidence="1">
    <location>
        <begin position="108"/>
        <end position="217"/>
    </location>
</feature>
<feature type="domain" description="SH3b" evidence="4">
    <location>
        <begin position="619"/>
        <end position="694"/>
    </location>
</feature>
<dbReference type="InterPro" id="IPR002901">
    <property type="entry name" value="MGlyc_endo_b_GlcNAc-like_dom"/>
</dbReference>
<proteinExistence type="predicted"/>
<dbReference type="RefSeq" id="WP_188496019.1">
    <property type="nucleotide sequence ID" value="NZ_BMFV01000003.1"/>
</dbReference>
<feature type="signal peptide" evidence="2">
    <location>
        <begin position="1"/>
        <end position="26"/>
    </location>
</feature>
<feature type="domain" description="SH3b" evidence="4">
    <location>
        <begin position="302"/>
        <end position="369"/>
    </location>
</feature>
<comment type="caution">
    <text evidence="5">The sequence shown here is derived from an EMBL/GenBank/DDBJ whole genome shotgun (WGS) entry which is preliminary data.</text>
</comment>
<evidence type="ECO:0000313" key="5">
    <source>
        <dbReference type="EMBL" id="GGH76552.1"/>
    </source>
</evidence>
<sequence length="903" mass="99774">MKFGKLGAVFLAIVLLLSISPFYAKADSNDTIVSKSDAGTAIVYGQEGSDTVDILKEETPESEILVSVPSLTKVSIEETNSDYSKVSYTDEKTGKTWVGYITNDSFVEPSISRDDQNVENSDQQGTDQDKSEDSNEAQDQQSQDTVAENKDQSQQSDETTTESDKNSDQAATENDQKEAEDDSVSDDQKSAEESKDSKVENSSDSDKSVAEDKTTTVQPRILMARTMSVKQATLHGIALKDKTNVYEKTTGSKVLKSYDQGSVLKYETYSSDWYKCVVKINGKYQTGYIKKTDVENEVSKQTTVHGIGLDSSTKVYSKASTSSKTLKTYAQGSVLKYKTFTSGWYECTVIIKGKATTGYINKSDVENIVTKQETLHGIGKGTTKIYSKASTSSSVLKSYAQGSVLKYQTFTSGWYECTVYINGKKRTGYIQKSAVENSVTKQETLHGVGKSTTKVYSKASTSSSALKSYPQGSVLKYQTFTSGWYECTVYINGKKTTGYINKNDVENSVSKQETLHGIGIKSPTNVYTYASTSSKVLKSYKRGASLKYKTFTSEWYECTVILNGKSVTGYIKKTDVGQQLSTNYGVSFNDMVDLEMTRSPDTDLMIGYLREDAFGSISGSTGTIKGTDWRVRSDTNTDADVLGYLQNGARVEILKRIKVGNYYWYEIKCVVASRSAYRNEVAYFLDPNNFAKGTPEYLQFLNLTSSAGLNVSEVNENILKGNGIFEGKAQSFIDAGKKYSVNEIYLISHAFLETGNGKSELANGIKVNIRLDSKGNVVFADNGEKEVDVLPSNAKKYDAIVYNMYGIGAVNDDVIHGGAREAFNRGWITPEDAIIGGAQFVSDNYIHAGQDTLYKMRWNPDTANIWHQYATDIGWAVKQTYNISNLYDSLDSYTLVYDVPVYK</sequence>
<dbReference type="Gene3D" id="2.30.30.40">
    <property type="entry name" value="SH3 Domains"/>
    <property type="match status" value="6"/>
</dbReference>
<evidence type="ECO:0000256" key="1">
    <source>
        <dbReference type="SAM" id="MobiDB-lite"/>
    </source>
</evidence>
<accession>A0A8J2ZU00</accession>
<protein>
    <recommendedName>
        <fullName evidence="7">Beta-N-acetylglucosaminidase</fullName>
    </recommendedName>
</protein>
<feature type="compositionally biased region" description="Polar residues" evidence="1">
    <location>
        <begin position="137"/>
        <end position="158"/>
    </location>
</feature>
<dbReference type="SMART" id="SM00287">
    <property type="entry name" value="SH3b"/>
    <property type="match status" value="5"/>
</dbReference>
<keyword evidence="6" id="KW-1185">Reference proteome</keyword>
<dbReference type="SMART" id="SM00047">
    <property type="entry name" value="LYZ2"/>
    <property type="match status" value="1"/>
</dbReference>
<feature type="compositionally biased region" description="Basic and acidic residues" evidence="1">
    <location>
        <begin position="186"/>
        <end position="214"/>
    </location>
</feature>
<organism evidence="5 6">
    <name type="scientific">Pullulanibacillus pueri</name>
    <dbReference type="NCBI Taxonomy" id="1437324"/>
    <lineage>
        <taxon>Bacteria</taxon>
        <taxon>Bacillati</taxon>
        <taxon>Bacillota</taxon>
        <taxon>Bacilli</taxon>
        <taxon>Bacillales</taxon>
        <taxon>Sporolactobacillaceae</taxon>
        <taxon>Pullulanibacillus</taxon>
    </lineage>
</organism>
<feature type="domain" description="SH3b" evidence="4">
    <location>
        <begin position="513"/>
        <end position="580"/>
    </location>
</feature>
<evidence type="ECO:0008006" key="7">
    <source>
        <dbReference type="Google" id="ProtNLM"/>
    </source>
</evidence>
<evidence type="ECO:0000259" key="3">
    <source>
        <dbReference type="SMART" id="SM00047"/>
    </source>
</evidence>
<dbReference type="GO" id="GO:0004040">
    <property type="term" value="F:amidase activity"/>
    <property type="evidence" value="ECO:0007669"/>
    <property type="project" value="InterPro"/>
</dbReference>
<dbReference type="InterPro" id="IPR003646">
    <property type="entry name" value="SH3-like_bac-type"/>
</dbReference>
<feature type="domain" description="SH3b" evidence="4">
    <location>
        <begin position="373"/>
        <end position="439"/>
    </location>
</feature>
<evidence type="ECO:0000259" key="4">
    <source>
        <dbReference type="SMART" id="SM00287"/>
    </source>
</evidence>
<reference evidence="5" key="2">
    <citation type="submission" date="2020-09" db="EMBL/GenBank/DDBJ databases">
        <authorList>
            <person name="Sun Q."/>
            <person name="Zhou Y."/>
        </authorList>
    </citation>
    <scope>NUCLEOTIDE SEQUENCE</scope>
    <source>
        <strain evidence="5">CGMCC 1.12777</strain>
    </source>
</reference>
<name>A0A8J2ZU00_9BACL</name>
<evidence type="ECO:0000313" key="6">
    <source>
        <dbReference type="Proteomes" id="UP000656813"/>
    </source>
</evidence>
<dbReference type="AlphaFoldDB" id="A0A8J2ZU00"/>
<feature type="chain" id="PRO_5035286988" description="Beta-N-acetylglucosaminidase" evidence="2">
    <location>
        <begin position="27"/>
        <end position="903"/>
    </location>
</feature>
<dbReference type="Proteomes" id="UP000656813">
    <property type="component" value="Unassembled WGS sequence"/>
</dbReference>
<feature type="domain" description="Mannosyl-glycoprotein endo-beta-N-acetylglucosamidase-like" evidence="3">
    <location>
        <begin position="717"/>
        <end position="898"/>
    </location>
</feature>
<keyword evidence="2" id="KW-0732">Signal</keyword>
<feature type="domain" description="SH3b" evidence="4">
    <location>
        <begin position="442"/>
        <end position="509"/>
    </location>
</feature>
<dbReference type="EMBL" id="BMFV01000003">
    <property type="protein sequence ID" value="GGH76552.1"/>
    <property type="molecule type" value="Genomic_DNA"/>
</dbReference>
<evidence type="ECO:0000256" key="2">
    <source>
        <dbReference type="SAM" id="SignalP"/>
    </source>
</evidence>
<gene>
    <name evidence="5" type="ORF">GCM10007096_07150</name>
</gene>
<reference evidence="5" key="1">
    <citation type="journal article" date="2014" name="Int. J. Syst. Evol. Microbiol.">
        <title>Complete genome sequence of Corynebacterium casei LMG S-19264T (=DSM 44701T), isolated from a smear-ripened cheese.</title>
        <authorList>
            <consortium name="US DOE Joint Genome Institute (JGI-PGF)"/>
            <person name="Walter F."/>
            <person name="Albersmeier A."/>
            <person name="Kalinowski J."/>
            <person name="Ruckert C."/>
        </authorList>
    </citation>
    <scope>NUCLEOTIDE SEQUENCE</scope>
    <source>
        <strain evidence="5">CGMCC 1.12777</strain>
    </source>
</reference>